<accession>A0A0J9X2N9</accession>
<geneLocation type="plasmid" evidence="1">
    <name>pKLH80</name>
</geneLocation>
<protein>
    <submittedName>
        <fullName evidence="1">Putative mobilisation protein, MobC</fullName>
    </submittedName>
</protein>
<keyword evidence="1" id="KW-0614">Plasmid</keyword>
<proteinExistence type="predicted"/>
<evidence type="ECO:0000313" key="1">
    <source>
        <dbReference type="EMBL" id="CCW43459.1"/>
    </source>
</evidence>
<dbReference type="RefSeq" id="WP_015589633.1">
    <property type="nucleotide sequence ID" value="NC_021158.1"/>
</dbReference>
<dbReference type="EMBL" id="HF953351">
    <property type="protein sequence ID" value="CCW43459.1"/>
    <property type="molecule type" value="Genomic_DNA"/>
</dbReference>
<dbReference type="AlphaFoldDB" id="A0A0J9X2N9"/>
<organism evidence="1">
    <name type="scientific">Psychrobacter maritimus</name>
    <dbReference type="NCBI Taxonomy" id="256325"/>
    <lineage>
        <taxon>Bacteria</taxon>
        <taxon>Pseudomonadati</taxon>
        <taxon>Pseudomonadota</taxon>
        <taxon>Gammaproteobacteria</taxon>
        <taxon>Moraxellales</taxon>
        <taxon>Moraxellaceae</taxon>
        <taxon>Psychrobacter</taxon>
    </lineage>
</organism>
<sequence length="121" mass="13877">MSKNSPINLDKRAKRNREISIRVNDYELLELKKRNRGSTVASWLRDIALGVTPVKPVDPELVRQLGRIGSNLNQLTRHVNTERQVDAQVLYEIKAIREQIHLLIESSIQASKKSARENHDS</sequence>
<name>A0A0J9X2N9_9GAMM</name>
<dbReference type="InterPro" id="IPR053842">
    <property type="entry name" value="NikA-like"/>
</dbReference>
<reference evidence="1" key="1">
    <citation type="journal article" date="2014" name="Microbiology">
        <title>Genetic structure and biological properties of the first ancient multiresistance plasmid pKLH80 isolated from a permafrost bacterium.</title>
        <authorList>
            <person name="Petrova M."/>
            <person name="Kurakov A."/>
            <person name="Shcherbatova N."/>
            <person name="Mindlin S."/>
        </authorList>
    </citation>
    <scope>NUCLEOTIDE SEQUENCE [LARGE SCALE GENOMIC DNA]</scope>
    <source>
        <strain evidence="1">MR29-12</strain>
        <plasmid evidence="1">pKLH80</plasmid>
    </source>
</reference>
<gene>
    <name evidence="1" type="primary">mobC</name>
</gene>
<dbReference type="Pfam" id="PF21983">
    <property type="entry name" value="NikA-like"/>
    <property type="match status" value="1"/>
</dbReference>